<dbReference type="EMBL" id="BMAC01000951">
    <property type="protein sequence ID" value="GFQ04532.1"/>
    <property type="molecule type" value="Genomic_DNA"/>
</dbReference>
<dbReference type="OrthoDB" id="1702147at2759"/>
<evidence type="ECO:0000313" key="2">
    <source>
        <dbReference type="EMBL" id="GFQ04532.1"/>
    </source>
</evidence>
<evidence type="ECO:0000313" key="3">
    <source>
        <dbReference type="Proteomes" id="UP000653305"/>
    </source>
</evidence>
<accession>A0A830DDZ8</accession>
<keyword evidence="3" id="KW-1185">Reference proteome</keyword>
<dbReference type="Proteomes" id="UP000653305">
    <property type="component" value="Unassembled WGS sequence"/>
</dbReference>
<reference evidence="2" key="1">
    <citation type="submission" date="2020-07" db="EMBL/GenBank/DDBJ databases">
        <title>Ethylene signaling mediates host invasion by parasitic plants.</title>
        <authorList>
            <person name="Yoshida S."/>
        </authorList>
    </citation>
    <scope>NUCLEOTIDE SEQUENCE</scope>
    <source>
        <strain evidence="2">Okayama</strain>
    </source>
</reference>
<name>A0A830DDZ8_9LAMI</name>
<dbReference type="AlphaFoldDB" id="A0A830DDZ8"/>
<gene>
    <name evidence="2" type="ORF">PHJA_002597100</name>
</gene>
<protein>
    <submittedName>
        <fullName evidence="2">Uncharacterized protein</fullName>
    </submittedName>
</protein>
<organism evidence="2 3">
    <name type="scientific">Phtheirospermum japonicum</name>
    <dbReference type="NCBI Taxonomy" id="374723"/>
    <lineage>
        <taxon>Eukaryota</taxon>
        <taxon>Viridiplantae</taxon>
        <taxon>Streptophyta</taxon>
        <taxon>Embryophyta</taxon>
        <taxon>Tracheophyta</taxon>
        <taxon>Spermatophyta</taxon>
        <taxon>Magnoliopsida</taxon>
        <taxon>eudicotyledons</taxon>
        <taxon>Gunneridae</taxon>
        <taxon>Pentapetalae</taxon>
        <taxon>asterids</taxon>
        <taxon>lamiids</taxon>
        <taxon>Lamiales</taxon>
        <taxon>Orobanchaceae</taxon>
        <taxon>Orobanchaceae incertae sedis</taxon>
        <taxon>Phtheirospermum</taxon>
    </lineage>
</organism>
<proteinExistence type="predicted"/>
<comment type="caution">
    <text evidence="2">The sequence shown here is derived from an EMBL/GenBank/DDBJ whole genome shotgun (WGS) entry which is preliminary data.</text>
</comment>
<feature type="region of interest" description="Disordered" evidence="1">
    <location>
        <begin position="95"/>
        <end position="133"/>
    </location>
</feature>
<evidence type="ECO:0000256" key="1">
    <source>
        <dbReference type="SAM" id="MobiDB-lite"/>
    </source>
</evidence>
<sequence>MSYPVRPRSLWVMGQDIGGYHGISHVHFGGRWLGKKNPEVQQSDRSHEISVYMSRLCPRSKSSYFLRSGSALEAKVVYLREEMYLMDAAIGRPRIATQSSSSLPKPPLRPPSRARSVSSTIGPRDLPVKTYQS</sequence>